<feature type="transmembrane region" description="Helical" evidence="19">
    <location>
        <begin position="149"/>
        <end position="168"/>
    </location>
</feature>
<dbReference type="InterPro" id="IPR033895">
    <property type="entry name" value="GPT"/>
</dbReference>
<reference evidence="20" key="1">
    <citation type="journal article" date="2020" name="bioRxiv">
        <title>A rank-normalized archaeal taxonomy based on genome phylogeny resolves widespread incomplete and uneven classifications.</title>
        <authorList>
            <person name="Rinke C."/>
            <person name="Chuvochina M."/>
            <person name="Mussig A.J."/>
            <person name="Chaumeil P.-A."/>
            <person name="Waite D.W."/>
            <person name="Whitman W.B."/>
            <person name="Parks D.H."/>
            <person name="Hugenholtz P."/>
        </authorList>
    </citation>
    <scope>NUCLEOTIDE SEQUENCE</scope>
    <source>
        <strain evidence="20">UBA10219</strain>
    </source>
</reference>
<comment type="pathway">
    <text evidence="3">Protein modification; protein glycosylation.</text>
</comment>
<dbReference type="GO" id="GO:0016020">
    <property type="term" value="C:membrane"/>
    <property type="evidence" value="ECO:0007669"/>
    <property type="project" value="InterPro"/>
</dbReference>
<dbReference type="GO" id="GO:0006488">
    <property type="term" value="P:dolichol-linked oligosaccharide biosynthetic process"/>
    <property type="evidence" value="ECO:0007669"/>
    <property type="project" value="InterPro"/>
</dbReference>
<feature type="transmembrane region" description="Helical" evidence="19">
    <location>
        <begin position="120"/>
        <end position="140"/>
    </location>
</feature>
<reference evidence="21" key="2">
    <citation type="submission" date="2021-03" db="EMBL/GenBank/DDBJ databases">
        <authorList>
            <person name="Jaffe A."/>
        </authorList>
    </citation>
    <scope>NUCLEOTIDE SEQUENCE</scope>
    <source>
        <strain evidence="21">RIFCSPLOWO2_01_FULL_58_19</strain>
    </source>
</reference>
<reference evidence="21" key="3">
    <citation type="submission" date="2021-05" db="EMBL/GenBank/DDBJ databases">
        <title>Protein family content uncovers lineage relationships and bacterial pathway maintenance mechanisms in DPANN archaea.</title>
        <authorList>
            <person name="Castelle C.J."/>
            <person name="Meheust R."/>
            <person name="Jaffe A.L."/>
            <person name="Seitz K."/>
            <person name="Gong X."/>
            <person name="Baker B.J."/>
            <person name="Banfield J.F."/>
        </authorList>
    </citation>
    <scope>NUCLEOTIDE SEQUENCE</scope>
    <source>
        <strain evidence="21">RIFCSPLOWO2_01_FULL_58_19</strain>
    </source>
</reference>
<evidence type="ECO:0000256" key="5">
    <source>
        <dbReference type="ARBA" id="ARBA00013225"/>
    </source>
</evidence>
<comment type="subcellular location">
    <subcellularLocation>
        <location evidence="2">Endoplasmic reticulum membrane</location>
        <topology evidence="2">Multi-pass membrane protein</topology>
    </subcellularLocation>
</comment>
<feature type="transmembrane region" description="Helical" evidence="19">
    <location>
        <begin position="47"/>
        <end position="69"/>
    </location>
</feature>
<keyword evidence="13 19" id="KW-1133">Transmembrane helix</keyword>
<keyword evidence="9 19" id="KW-0812">Transmembrane</keyword>
<comment type="function">
    <text evidence="17">UDP-N-acetylglucosamine--dolichyl-phosphate N-acetylglucosaminephosphotransferase that operates in the biosynthetic pathway of dolichol-linked oligosaccharides, the glycan precursors employed in protein asparagine (N)-glycosylation. The assembly of dolichol-linked oligosaccharides begins on the cytosolic side of the endoplasmic reticulum membrane and finishes in its lumen. The sequential addition of sugars to dolichol pyrophosphate produces dolichol-linked oligosaccharides containing fourteen sugars, including two GlcNAcs, nine mannoses and three glucoses. Once assembled, the oligosaccharide is transferred from the lipid to nascent proteins by oligosaccharyltransferases. Catalyzes the initial step of dolichol-linked oligosaccharide biosynthesis, transfering GlcNAc-1-P from cytosolic UDP-GlcNAc onto the carrier lipid dolichyl phosphate (P-dolichol), yielding GlcNAc-P-P-dolichol embedded in the cytoplasmic leaflet of the endoplasmic reticulum membrane.</text>
</comment>
<feature type="transmembrane region" description="Helical" evidence="19">
    <location>
        <begin position="81"/>
        <end position="100"/>
    </location>
</feature>
<accession>A0A7J4JGI4</accession>
<feature type="transmembrane region" description="Helical" evidence="19">
    <location>
        <begin position="242"/>
        <end position="265"/>
    </location>
</feature>
<gene>
    <name evidence="20" type="ORF">HA252_05365</name>
    <name evidence="21" type="ORF">J4203_06840</name>
</gene>
<dbReference type="Proteomes" id="UP000678237">
    <property type="component" value="Unassembled WGS sequence"/>
</dbReference>
<feature type="transmembrane region" description="Helical" evidence="19">
    <location>
        <begin position="174"/>
        <end position="195"/>
    </location>
</feature>
<dbReference type="GO" id="GO:0003975">
    <property type="term" value="F:UDP-N-acetylglucosamine-dolichyl-phosphate N-acetylglucosaminephosphotransferase activity"/>
    <property type="evidence" value="ECO:0007669"/>
    <property type="project" value="UniProtKB-EC"/>
</dbReference>
<organism evidence="20 22">
    <name type="scientific">Candidatus Iainarchaeum sp</name>
    <dbReference type="NCBI Taxonomy" id="3101447"/>
    <lineage>
        <taxon>Archaea</taxon>
        <taxon>Candidatus Iainarchaeota</taxon>
        <taxon>Candidatus Iainarchaeia</taxon>
        <taxon>Candidatus Iainarchaeales</taxon>
        <taxon>Candidatus Iainarchaeaceae</taxon>
        <taxon>Candidatus Iainarchaeum</taxon>
    </lineage>
</organism>
<evidence type="ECO:0000256" key="8">
    <source>
        <dbReference type="ARBA" id="ARBA00022679"/>
    </source>
</evidence>
<evidence type="ECO:0000256" key="9">
    <source>
        <dbReference type="ARBA" id="ARBA00022692"/>
    </source>
</evidence>
<feature type="transmembrane region" description="Helical" evidence="19">
    <location>
        <begin position="202"/>
        <end position="222"/>
    </location>
</feature>
<keyword evidence="8" id="KW-0808">Transferase</keyword>
<name>A0A7J4JGI4_9ARCH</name>
<dbReference type="Proteomes" id="UP000564964">
    <property type="component" value="Unassembled WGS sequence"/>
</dbReference>
<evidence type="ECO:0000256" key="2">
    <source>
        <dbReference type="ARBA" id="ARBA00004477"/>
    </source>
</evidence>
<evidence type="ECO:0000256" key="6">
    <source>
        <dbReference type="ARBA" id="ARBA00017659"/>
    </source>
</evidence>
<evidence type="ECO:0000256" key="14">
    <source>
        <dbReference type="ARBA" id="ARBA00023136"/>
    </source>
</evidence>
<feature type="transmembrane region" description="Helical" evidence="19">
    <location>
        <begin position="313"/>
        <end position="334"/>
    </location>
</feature>
<dbReference type="AlphaFoldDB" id="A0A7J4JGI4"/>
<comment type="caution">
    <text evidence="20">The sequence shown here is derived from an EMBL/GenBank/DDBJ whole genome shotgun (WGS) entry which is preliminary data.</text>
</comment>
<dbReference type="PANTHER" id="PTHR10571">
    <property type="entry name" value="UDP-N-ACETYLGLUCOSAMINE--DOLICHYL-PHOSPHATE N-ACETYLGLUCOSAMINEPHOSPHOTRANSFERASE"/>
    <property type="match status" value="1"/>
</dbReference>
<proteinExistence type="inferred from homology"/>
<evidence type="ECO:0000256" key="16">
    <source>
        <dbReference type="ARBA" id="ARBA00033238"/>
    </source>
</evidence>
<evidence type="ECO:0000313" key="21">
    <source>
        <dbReference type="EMBL" id="MBS3063549.1"/>
    </source>
</evidence>
<evidence type="ECO:0000256" key="15">
    <source>
        <dbReference type="ARBA" id="ARBA00029567"/>
    </source>
</evidence>
<evidence type="ECO:0000256" key="13">
    <source>
        <dbReference type="ARBA" id="ARBA00022989"/>
    </source>
</evidence>
<evidence type="ECO:0000256" key="11">
    <source>
        <dbReference type="ARBA" id="ARBA00022824"/>
    </source>
</evidence>
<keyword evidence="12" id="KW-0460">Magnesium</keyword>
<dbReference type="GO" id="GO:0046872">
    <property type="term" value="F:metal ion binding"/>
    <property type="evidence" value="ECO:0007669"/>
    <property type="project" value="UniProtKB-KW"/>
</dbReference>
<dbReference type="GO" id="GO:0016757">
    <property type="term" value="F:glycosyltransferase activity"/>
    <property type="evidence" value="ECO:0007669"/>
    <property type="project" value="UniProtKB-KW"/>
</dbReference>
<dbReference type="UniPathway" id="UPA00378"/>
<evidence type="ECO:0000313" key="20">
    <source>
        <dbReference type="EMBL" id="HIH16808.1"/>
    </source>
</evidence>
<evidence type="ECO:0000256" key="1">
    <source>
        <dbReference type="ARBA" id="ARBA00001946"/>
    </source>
</evidence>
<evidence type="ECO:0000256" key="18">
    <source>
        <dbReference type="ARBA" id="ARBA00045078"/>
    </source>
</evidence>
<keyword evidence="7" id="KW-0328">Glycosyltransferase</keyword>
<dbReference type="EMBL" id="DUGH01000127">
    <property type="protein sequence ID" value="HIH16808.1"/>
    <property type="molecule type" value="Genomic_DNA"/>
</dbReference>
<sequence>MQPLLGYLAVFALAFLATHFMLPKIIPRLLQLGLSGKDMNKASEPVVAEMGGIAVFFGFVSAIMLALAFHSYWGWFEGLNLTALLAASSTIVIIGFIGLVDDLLGWKSGIKQWQKTLLPLVAALPLMVLPESIGLTKIVVPFMGEVQLGILYSLALVPIAVTGASNAVNMLAGFNGLEAGIGSIIAATFIAIALFKEDPSRTLEVVLLMAALLGSLLAFLRFNWFPAKVFPGDSLTLMMGAAFAAAAIVGNIEKIGLGLFALYFVELLFKAKHRFKSECFGLPQEDGTLQADPRGGSLTHFIMRLGRFTEGQVVCILFGLQLLVSAAVFALFWFKLF</sequence>
<evidence type="ECO:0000256" key="7">
    <source>
        <dbReference type="ARBA" id="ARBA00022676"/>
    </source>
</evidence>
<evidence type="ECO:0000256" key="12">
    <source>
        <dbReference type="ARBA" id="ARBA00022842"/>
    </source>
</evidence>
<evidence type="ECO:0000256" key="3">
    <source>
        <dbReference type="ARBA" id="ARBA00004922"/>
    </source>
</evidence>
<keyword evidence="10" id="KW-0479">Metal-binding</keyword>
<protein>
    <recommendedName>
        <fullName evidence="6">UDP-N-acetylglucosamine--dolichyl-phosphate N-acetylglucosaminephosphotransferase</fullName>
        <ecNumber evidence="5">2.7.8.15</ecNumber>
    </recommendedName>
    <alternativeName>
        <fullName evidence="15">GlcNAc-1-P transferase</fullName>
    </alternativeName>
    <alternativeName>
        <fullName evidence="16">N-acetylglucosamine-1-phosphate transferase</fullName>
    </alternativeName>
</protein>
<evidence type="ECO:0000256" key="10">
    <source>
        <dbReference type="ARBA" id="ARBA00022723"/>
    </source>
</evidence>
<dbReference type="EC" id="2.7.8.15" evidence="5"/>
<evidence type="ECO:0000313" key="22">
    <source>
        <dbReference type="Proteomes" id="UP000564964"/>
    </source>
</evidence>
<comment type="cofactor">
    <cofactor evidence="1">
        <name>Mg(2+)</name>
        <dbReference type="ChEBI" id="CHEBI:18420"/>
    </cofactor>
</comment>
<comment type="similarity">
    <text evidence="4">Belongs to the glycosyltransferase 4 family.</text>
</comment>
<dbReference type="Pfam" id="PF00953">
    <property type="entry name" value="Glycos_transf_4"/>
    <property type="match status" value="1"/>
</dbReference>
<evidence type="ECO:0000256" key="4">
    <source>
        <dbReference type="ARBA" id="ARBA00009317"/>
    </source>
</evidence>
<keyword evidence="11" id="KW-0256">Endoplasmic reticulum</keyword>
<keyword evidence="14 19" id="KW-0472">Membrane</keyword>
<dbReference type="EMBL" id="JAGVWE010000005">
    <property type="protein sequence ID" value="MBS3063549.1"/>
    <property type="molecule type" value="Genomic_DNA"/>
</dbReference>
<evidence type="ECO:0000256" key="19">
    <source>
        <dbReference type="SAM" id="Phobius"/>
    </source>
</evidence>
<evidence type="ECO:0000256" key="17">
    <source>
        <dbReference type="ARBA" id="ARBA00044717"/>
    </source>
</evidence>
<dbReference type="InterPro" id="IPR000715">
    <property type="entry name" value="Glycosyl_transferase_4"/>
</dbReference>
<comment type="catalytic activity">
    <reaction evidence="18">
        <text>a di-trans,poly-cis-dolichyl phosphate + UDP-N-acetyl-alpha-D-glucosamine = an N-acetyl-alpha-D-glucosaminyl-diphospho-di-trans,poly-cis-dolichol + UMP</text>
        <dbReference type="Rhea" id="RHEA:13289"/>
        <dbReference type="Rhea" id="RHEA-COMP:19498"/>
        <dbReference type="Rhea" id="RHEA-COMP:19507"/>
        <dbReference type="ChEBI" id="CHEBI:57683"/>
        <dbReference type="ChEBI" id="CHEBI:57705"/>
        <dbReference type="ChEBI" id="CHEBI:57865"/>
        <dbReference type="ChEBI" id="CHEBI:58427"/>
        <dbReference type="EC" id="2.7.8.15"/>
    </reaction>
    <physiologicalReaction direction="left-to-right" evidence="18">
        <dbReference type="Rhea" id="RHEA:13290"/>
    </physiologicalReaction>
</comment>
<dbReference type="PANTHER" id="PTHR10571:SF0">
    <property type="entry name" value="UDP-N-ACETYLGLUCOSAMINE--DOLICHYL-PHOSPHATE N-ACETYLGLUCOSAMINEPHOSPHOTRANSFERASE"/>
    <property type="match status" value="1"/>
</dbReference>